<dbReference type="EMBL" id="KE356560">
    <property type="protein sequence ID" value="ERG93130.1"/>
    <property type="molecule type" value="Genomic_DNA"/>
</dbReference>
<organism evidence="2 3">
    <name type="scientific">Haloquadratum walsbyi J07HQW1</name>
    <dbReference type="NCBI Taxonomy" id="1238424"/>
    <lineage>
        <taxon>Archaea</taxon>
        <taxon>Methanobacteriati</taxon>
        <taxon>Methanobacteriota</taxon>
        <taxon>Stenosarchaea group</taxon>
        <taxon>Halobacteria</taxon>
        <taxon>Halobacteriales</taxon>
        <taxon>Haloferacaceae</taxon>
        <taxon>Haloquadratum</taxon>
    </lineage>
</organism>
<dbReference type="InterPro" id="IPR058417">
    <property type="entry name" value="DUF8104"/>
</dbReference>
<reference evidence="2 3" key="1">
    <citation type="journal article" date="2013" name="PLoS ONE">
        <title>Assembly-driven community genomics of a hypersaline microbial ecosystem.</title>
        <authorList>
            <person name="Podell S."/>
            <person name="Ugalde J.A."/>
            <person name="Narasingarao P."/>
            <person name="Banfield J.F."/>
            <person name="Heidelberg K.B."/>
            <person name="Allen E.E."/>
        </authorList>
    </citation>
    <scope>NUCLEOTIDE SEQUENCE [LARGE SCALE GENOMIC DNA]</scope>
    <source>
        <strain evidence="3">J07HQW1</strain>
    </source>
</reference>
<keyword evidence="1" id="KW-0175">Coiled coil</keyword>
<proteinExistence type="predicted"/>
<name>U1N8P8_9EURY</name>
<evidence type="ECO:0000256" key="1">
    <source>
        <dbReference type="SAM" id="Coils"/>
    </source>
</evidence>
<dbReference type="AlphaFoldDB" id="U1N8P8"/>
<feature type="coiled-coil region" evidence="1">
    <location>
        <begin position="70"/>
        <end position="164"/>
    </location>
</feature>
<dbReference type="Proteomes" id="UP000030649">
    <property type="component" value="Unassembled WGS sequence"/>
</dbReference>
<feature type="non-terminal residue" evidence="2">
    <location>
        <position position="1"/>
    </location>
</feature>
<evidence type="ECO:0000313" key="2">
    <source>
        <dbReference type="EMBL" id="ERG93130.1"/>
    </source>
</evidence>
<dbReference type="Pfam" id="PF26406">
    <property type="entry name" value="DUF8104"/>
    <property type="match status" value="1"/>
</dbReference>
<sequence length="173" mass="20915">RSCRCCIVGGHGSIGGLRTVVRPRPRLDPRSKPGSAVVEYFESVEALEPEYDWDVEELLERSQERERFRLEAELQQVEVLLREREDIHEESVEELESKLDWYVERLELEYKRSKNRERIAELKSEIRRFYSELRDLERERWLDVQELERERRRLERELESLSGQELIGELLEE</sequence>
<gene>
    <name evidence="2" type="ORF">J07HQW1_03187</name>
</gene>
<protein>
    <submittedName>
        <fullName evidence="2">Uncharacterized protein</fullName>
    </submittedName>
</protein>
<accession>U1N8P8</accession>
<dbReference type="STRING" id="1238424.J07HQW1_03187"/>
<evidence type="ECO:0000313" key="3">
    <source>
        <dbReference type="Proteomes" id="UP000030649"/>
    </source>
</evidence>
<dbReference type="HOGENOM" id="CLU_1543177_0_0_2"/>